<keyword evidence="5" id="KW-0496">Mitochondrion</keyword>
<dbReference type="GO" id="GO:0005783">
    <property type="term" value="C:endoplasmic reticulum"/>
    <property type="evidence" value="ECO:0007669"/>
    <property type="project" value="UniProtKB-SubCell"/>
</dbReference>
<reference evidence="9" key="1">
    <citation type="journal article" date="2016" name="Genome Biol. Evol.">
        <title>Comparative 'omics' of the Fusarium fujikuroi species complex highlights differences in genetic potential and metabolite synthesis.</title>
        <authorList>
            <person name="Niehaus E.-M."/>
            <person name="Muensterkoetter M."/>
            <person name="Proctor R.H."/>
            <person name="Brown D.W."/>
            <person name="Sharon A."/>
            <person name="Idan Y."/>
            <person name="Oren-Young L."/>
            <person name="Sieber C.M."/>
            <person name="Novak O."/>
            <person name="Pencik A."/>
            <person name="Tarkowska D."/>
            <person name="Hromadova K."/>
            <person name="Freeman S."/>
            <person name="Maymon M."/>
            <person name="Elazar M."/>
            <person name="Youssef S.A."/>
            <person name="El-Shabrawy E.S.M."/>
            <person name="Shalaby A.B.A."/>
            <person name="Houterman P."/>
            <person name="Brock N.L."/>
            <person name="Burkhardt I."/>
            <person name="Tsavkelova E.A."/>
            <person name="Dickschat J.S."/>
            <person name="Galuszka P."/>
            <person name="Gueldener U."/>
            <person name="Tudzynski B."/>
        </authorList>
    </citation>
    <scope>NUCLEOTIDE SEQUENCE [LARGE SCALE GENOMIC DNA]</scope>
    <source>
        <strain evidence="9">MRC7560</strain>
    </source>
</reference>
<dbReference type="Proteomes" id="UP000184255">
    <property type="component" value="Unassembled WGS sequence"/>
</dbReference>
<accession>A0A1L7TA43</accession>
<dbReference type="RefSeq" id="XP_041681563.1">
    <property type="nucleotide sequence ID" value="XM_041830950.1"/>
</dbReference>
<dbReference type="Gene3D" id="3.40.50.1820">
    <property type="entry name" value="alpha/beta hydrolase"/>
    <property type="match status" value="1"/>
</dbReference>
<evidence type="ECO:0000256" key="3">
    <source>
        <dbReference type="ARBA" id="ARBA00004370"/>
    </source>
</evidence>
<evidence type="ECO:0000256" key="6">
    <source>
        <dbReference type="ARBA" id="ARBA00023136"/>
    </source>
</evidence>
<dbReference type="PANTHER" id="PTHR48182">
    <property type="entry name" value="PROTEIN SERAC1"/>
    <property type="match status" value="1"/>
</dbReference>
<evidence type="ECO:0000256" key="1">
    <source>
        <dbReference type="ARBA" id="ARBA00004173"/>
    </source>
</evidence>
<dbReference type="EMBL" id="FCQH01000005">
    <property type="protein sequence ID" value="CVK92445.1"/>
    <property type="molecule type" value="Genomic_DNA"/>
</dbReference>
<evidence type="ECO:0000313" key="9">
    <source>
        <dbReference type="Proteomes" id="UP000184255"/>
    </source>
</evidence>
<keyword evidence="4" id="KW-0256">Endoplasmic reticulum</keyword>
<dbReference type="VEuPathDB" id="FungiDB:FMAN_07341"/>
<protein>
    <recommendedName>
        <fullName evidence="10">DUF676 domain-containing protein</fullName>
    </recommendedName>
</protein>
<evidence type="ECO:0000256" key="5">
    <source>
        <dbReference type="ARBA" id="ARBA00023128"/>
    </source>
</evidence>
<comment type="subcellular location">
    <subcellularLocation>
        <location evidence="2">Endoplasmic reticulum</location>
    </subcellularLocation>
    <subcellularLocation>
        <location evidence="3">Membrane</location>
    </subcellularLocation>
    <subcellularLocation>
        <location evidence="1">Mitochondrion</location>
    </subcellularLocation>
</comment>
<keyword evidence="7" id="KW-1133">Transmembrane helix</keyword>
<evidence type="ECO:0000256" key="2">
    <source>
        <dbReference type="ARBA" id="ARBA00004240"/>
    </source>
</evidence>
<organism evidence="8 9">
    <name type="scientific">Fusarium mangiferae</name>
    <name type="common">Mango malformation disease fungus</name>
    <dbReference type="NCBI Taxonomy" id="192010"/>
    <lineage>
        <taxon>Eukaryota</taxon>
        <taxon>Fungi</taxon>
        <taxon>Dikarya</taxon>
        <taxon>Ascomycota</taxon>
        <taxon>Pezizomycotina</taxon>
        <taxon>Sordariomycetes</taxon>
        <taxon>Hypocreomycetidae</taxon>
        <taxon>Hypocreales</taxon>
        <taxon>Nectriaceae</taxon>
        <taxon>Fusarium</taxon>
        <taxon>Fusarium fujikuroi species complex</taxon>
    </lineage>
</organism>
<evidence type="ECO:0000256" key="4">
    <source>
        <dbReference type="ARBA" id="ARBA00022824"/>
    </source>
</evidence>
<feature type="transmembrane region" description="Helical" evidence="7">
    <location>
        <begin position="6"/>
        <end position="25"/>
    </location>
</feature>
<gene>
    <name evidence="8" type="ORF">FMAN_07341</name>
</gene>
<dbReference type="GO" id="GO:0016020">
    <property type="term" value="C:membrane"/>
    <property type="evidence" value="ECO:0007669"/>
    <property type="project" value="UniProtKB-SubCell"/>
</dbReference>
<dbReference type="GeneID" id="65086602"/>
<keyword evidence="6 7" id="KW-0472">Membrane</keyword>
<dbReference type="AlphaFoldDB" id="A0A1L7TA43"/>
<evidence type="ECO:0000256" key="7">
    <source>
        <dbReference type="SAM" id="Phobius"/>
    </source>
</evidence>
<proteinExistence type="predicted"/>
<comment type="caution">
    <text evidence="8">The sequence shown here is derived from an EMBL/GenBank/DDBJ whole genome shotgun (WGS) entry which is preliminary data.</text>
</comment>
<dbReference type="GO" id="GO:0005739">
    <property type="term" value="C:mitochondrion"/>
    <property type="evidence" value="ECO:0007669"/>
    <property type="project" value="UniProtKB-SubCell"/>
</dbReference>
<sequence>MATLPESLIITLASIIIVLLTSILFRPTAKKPHQPPATRCLRVDNIPADRVDDFNRELKAIAAAPVCRSLAPRDKKTVCATISIITWLPANDLSAWLYRNTNGGLYRYTDTFDGVTPLYVGHGGGEVDIIAVPGLGSHAFGSWKSSKSDDIWLRDFLPKDAPNIRVLLYGYDTALSGSLSKQSIGDLGGALLEQIVAFRARDGTSCRPIIFIGHSLGGLVIKEALVRARRSPNDTSHDLSKATYGLLFFGVPNLGLRNNQLETLVHGQPNQALIHDLLVDDDSEPSNYLKRLADEFSERCKDQYRVVSFFERRHSPTLKLNEVGKWCKTGPPCLLVTEKSATSIELVAVDDEDNVALDTDHSGLVKYDSDHHAYYMIVTERLQRLINEAERDVPNRFAKHSM</sequence>
<keyword evidence="9" id="KW-1185">Reference proteome</keyword>
<dbReference type="PANTHER" id="PTHR48182:SF2">
    <property type="entry name" value="PROTEIN SERAC1"/>
    <property type="match status" value="1"/>
</dbReference>
<dbReference type="SUPFAM" id="SSF53474">
    <property type="entry name" value="alpha/beta-Hydrolases"/>
    <property type="match status" value="1"/>
</dbReference>
<name>A0A1L7TA43_FUSMA</name>
<dbReference type="InterPro" id="IPR029058">
    <property type="entry name" value="AB_hydrolase_fold"/>
</dbReference>
<evidence type="ECO:0008006" key="10">
    <source>
        <dbReference type="Google" id="ProtNLM"/>
    </source>
</evidence>
<dbReference type="InterPro" id="IPR052374">
    <property type="entry name" value="SERAC1"/>
</dbReference>
<evidence type="ECO:0000313" key="8">
    <source>
        <dbReference type="EMBL" id="CVK92445.1"/>
    </source>
</evidence>
<keyword evidence="7" id="KW-0812">Transmembrane</keyword>